<evidence type="ECO:0000313" key="2">
    <source>
        <dbReference type="Proteomes" id="UP000004995"/>
    </source>
</evidence>
<evidence type="ECO:0000313" key="1">
    <source>
        <dbReference type="EnsemblPlants" id="KQL23153"/>
    </source>
</evidence>
<proteinExistence type="predicted"/>
<dbReference type="Gramene" id="KQL23153">
    <property type="protein sequence ID" value="KQL23153"/>
    <property type="gene ID" value="SETIT_033676mg"/>
</dbReference>
<accession>K4A472</accession>
<dbReference type="Proteomes" id="UP000004995">
    <property type="component" value="Unassembled WGS sequence"/>
</dbReference>
<dbReference type="HOGENOM" id="CLU_2982657_0_0_1"/>
<dbReference type="EMBL" id="AGNK02000790">
    <property type="status" value="NOT_ANNOTATED_CDS"/>
    <property type="molecule type" value="Genomic_DNA"/>
</dbReference>
<dbReference type="EnsemblPlants" id="KQL23153">
    <property type="protein sequence ID" value="KQL23153"/>
    <property type="gene ID" value="SETIT_033676mg"/>
</dbReference>
<dbReference type="AlphaFoldDB" id="K4A472"/>
<keyword evidence="2" id="KW-1185">Reference proteome</keyword>
<sequence>MKLQDRHKIFNISMSGLVVSPKREDRRTICGTSCLSCDRVLLLNFSKIKCPGTIGHQS</sequence>
<dbReference type="InParanoid" id="K4A472"/>
<protein>
    <submittedName>
        <fullName evidence="1">Uncharacterized protein</fullName>
    </submittedName>
</protein>
<reference evidence="1" key="2">
    <citation type="submission" date="2018-08" db="UniProtKB">
        <authorList>
            <consortium name="EnsemblPlants"/>
        </authorList>
    </citation>
    <scope>IDENTIFICATION</scope>
    <source>
        <strain evidence="1">Yugu1</strain>
    </source>
</reference>
<name>K4A472_SETIT</name>
<organism evidence="1 2">
    <name type="scientific">Setaria italica</name>
    <name type="common">Foxtail millet</name>
    <name type="synonym">Panicum italicum</name>
    <dbReference type="NCBI Taxonomy" id="4555"/>
    <lineage>
        <taxon>Eukaryota</taxon>
        <taxon>Viridiplantae</taxon>
        <taxon>Streptophyta</taxon>
        <taxon>Embryophyta</taxon>
        <taxon>Tracheophyta</taxon>
        <taxon>Spermatophyta</taxon>
        <taxon>Magnoliopsida</taxon>
        <taxon>Liliopsida</taxon>
        <taxon>Poales</taxon>
        <taxon>Poaceae</taxon>
        <taxon>PACMAD clade</taxon>
        <taxon>Panicoideae</taxon>
        <taxon>Panicodae</taxon>
        <taxon>Paniceae</taxon>
        <taxon>Cenchrinae</taxon>
        <taxon>Setaria</taxon>
    </lineage>
</organism>
<reference evidence="2" key="1">
    <citation type="journal article" date="2012" name="Nat. Biotechnol.">
        <title>Reference genome sequence of the model plant Setaria.</title>
        <authorList>
            <person name="Bennetzen J.L."/>
            <person name="Schmutz J."/>
            <person name="Wang H."/>
            <person name="Percifield R."/>
            <person name="Hawkins J."/>
            <person name="Pontaroli A.C."/>
            <person name="Estep M."/>
            <person name="Feng L."/>
            <person name="Vaughn J.N."/>
            <person name="Grimwood J."/>
            <person name="Jenkins J."/>
            <person name="Barry K."/>
            <person name="Lindquist E."/>
            <person name="Hellsten U."/>
            <person name="Deshpande S."/>
            <person name="Wang X."/>
            <person name="Wu X."/>
            <person name="Mitros T."/>
            <person name="Triplett J."/>
            <person name="Yang X."/>
            <person name="Ye C.Y."/>
            <person name="Mauro-Herrera M."/>
            <person name="Wang L."/>
            <person name="Li P."/>
            <person name="Sharma M."/>
            <person name="Sharma R."/>
            <person name="Ronald P.C."/>
            <person name="Panaud O."/>
            <person name="Kellogg E.A."/>
            <person name="Brutnell T.P."/>
            <person name="Doust A.N."/>
            <person name="Tuskan G.A."/>
            <person name="Rokhsar D."/>
            <person name="Devos K.M."/>
        </authorList>
    </citation>
    <scope>NUCLEOTIDE SEQUENCE [LARGE SCALE GENOMIC DNA]</scope>
    <source>
        <strain evidence="2">cv. Yugu1</strain>
    </source>
</reference>